<dbReference type="RefSeq" id="WP_319952789.1">
    <property type="nucleotide sequence ID" value="NZ_JAXAVX010000001.1"/>
</dbReference>
<feature type="transmembrane region" description="Helical" evidence="8">
    <location>
        <begin position="175"/>
        <end position="192"/>
    </location>
</feature>
<feature type="compositionally biased region" description="Basic and acidic residues" evidence="9">
    <location>
        <begin position="760"/>
        <end position="770"/>
    </location>
</feature>
<feature type="region of interest" description="Disordered" evidence="9">
    <location>
        <begin position="604"/>
        <end position="1084"/>
    </location>
</feature>
<evidence type="ECO:0000256" key="9">
    <source>
        <dbReference type="SAM" id="MobiDB-lite"/>
    </source>
</evidence>
<keyword evidence="6 8" id="KW-1133">Transmembrane helix</keyword>
<evidence type="ECO:0000256" key="1">
    <source>
        <dbReference type="ARBA" id="ARBA00004651"/>
    </source>
</evidence>
<comment type="caution">
    <text evidence="10">The sequence shown here is derived from an EMBL/GenBank/DDBJ whole genome shotgun (WGS) entry which is preliminary data.</text>
</comment>
<evidence type="ECO:0000256" key="7">
    <source>
        <dbReference type="ARBA" id="ARBA00023136"/>
    </source>
</evidence>
<gene>
    <name evidence="8 10" type="primary">murJ</name>
    <name evidence="10" type="ORF">SK069_03480</name>
</gene>
<evidence type="ECO:0000256" key="5">
    <source>
        <dbReference type="ARBA" id="ARBA00022984"/>
    </source>
</evidence>
<keyword evidence="4 8" id="KW-0133">Cell shape</keyword>
<dbReference type="EMBL" id="JAXAVX010000001">
    <property type="protein sequence ID" value="MDX8150644.1"/>
    <property type="molecule type" value="Genomic_DNA"/>
</dbReference>
<sequence length="1084" mass="109501">MPGSSEASGRARNTIIFSIATGLSRVAGLVREMVASAIYGASGAASAFTLAFTVPNLLRSLFADMALSAAFVPVFTDLLEQKRRREALLLISTLFWVLLGGLAILVVVAMLAAPLYMPLFVGDEVRAGVGSSADGLVTGLSQVMLPTVLLLGLNGLLVGALNAYGHFTIPALSPLVWNGVIIVVNLALLPAFDGPSQIYAQAIGVLVGTVVQLLMAVPVLRRYGIRVLPRVDLSDPRLRQVLVLMVPVALSLGLINFSALINSILASHVDDDGPRAIEAAFRLYMLPQGIFSVAIVTVLFPALSRAVSRRDRVELRSLVSGGMGQIVVLLVPVGLLFMSPVISHDIIATLFQRGKWTEENTDATTVALVWFGASLALNGVSLLLSRTFFALQRPWANTGLALGSLVAATIASLALYRPLGIAGIVLGTFVGNVALVGLQIRLLRRETGGPLGLLPVVRSLIQVLVASVVAVGVATGVALLGRVGADHVALGTERSTVTMAFLGLAVIAGAVTYVGLARELRLRELDDAGARFVRLGARLGGIAGRLPGAGLASRLVRSAPARLLGRLLELLAWPLVLASAIARAIAGALVTLVPRAATDFGPATLPGASGAPGGAGARPARGARGGPGDRDGARGRGTGRAGADPGAATEGRGDAGARGTGRAGDGPGAPEGGSTDAASGTATVPLSPAPPADAFADPSAEPGVAPGAAAPTRAVPPRGAGASRRLVHPAPGAAPGGPGSEGEGSALHPFPGIDPGTGRPADRGGARPDDAGSALRPAGGVDPGTGRPAGRPAVRGGVRPDDASAAPHPSPGIDPGTGRPAHRGGARPAPAGPAPSTPAGGAPYDVAADWPTAADRGEGTLQPPWPLSPDAGAPWWTTGSHRPADAPGGDGAPTEPPVGEARSGDAHRGAAGAPSGAAAGAVPGAEAPDAEGAAPTTGVPRGGTAASRGQDPDGPGPASGAGEAVRDPRGTGAAWPEDSGFGWPGAPGTHRPADTPALFDIEAAEEEPFGGSPPSAPGEPTSRLEAYGVRRPSAEEQDAARQARQARREQAERLLAAREAALERMAERQRRRDEGGGGRRRRRR</sequence>
<proteinExistence type="inferred from homology"/>
<feature type="transmembrane region" description="Helical" evidence="8">
    <location>
        <begin position="143"/>
        <end position="163"/>
    </location>
</feature>
<name>A0ABU4VG12_9ACTN</name>
<keyword evidence="3 8" id="KW-0812">Transmembrane</keyword>
<organism evidence="10 11">
    <name type="scientific">Patulibacter brassicae</name>
    <dbReference type="NCBI Taxonomy" id="1705717"/>
    <lineage>
        <taxon>Bacteria</taxon>
        <taxon>Bacillati</taxon>
        <taxon>Actinomycetota</taxon>
        <taxon>Thermoleophilia</taxon>
        <taxon>Solirubrobacterales</taxon>
        <taxon>Patulibacteraceae</taxon>
        <taxon>Patulibacter</taxon>
    </lineage>
</organism>
<evidence type="ECO:0000256" key="4">
    <source>
        <dbReference type="ARBA" id="ARBA00022960"/>
    </source>
</evidence>
<keyword evidence="11" id="KW-1185">Reference proteome</keyword>
<comment type="function">
    <text evidence="8">Involved in peptidoglycan biosynthesis. Transports lipid-linked peptidoglycan precursors from the inner to the outer leaflet of the cytoplasmic membrane.</text>
</comment>
<feature type="transmembrane region" description="Helical" evidence="8">
    <location>
        <begin position="363"/>
        <end position="384"/>
    </location>
</feature>
<dbReference type="HAMAP" id="MF_02078">
    <property type="entry name" value="MurJ_MviN"/>
    <property type="match status" value="1"/>
</dbReference>
<reference evidence="10 11" key="1">
    <citation type="submission" date="2023-11" db="EMBL/GenBank/DDBJ databases">
        <authorList>
            <person name="Xu M."/>
            <person name="Jiang T."/>
        </authorList>
    </citation>
    <scope>NUCLEOTIDE SEQUENCE [LARGE SCALE GENOMIC DNA]</scope>
    <source>
        <strain evidence="10 11">SD</strain>
    </source>
</reference>
<feature type="transmembrane region" description="Helical" evidence="8">
    <location>
        <begin position="421"/>
        <end position="443"/>
    </location>
</feature>
<keyword evidence="8" id="KW-0813">Transport</keyword>
<protein>
    <recommendedName>
        <fullName evidence="8">Probable lipid II flippase MurJ</fullName>
    </recommendedName>
</protein>
<evidence type="ECO:0000313" key="11">
    <source>
        <dbReference type="Proteomes" id="UP001277761"/>
    </source>
</evidence>
<keyword evidence="8" id="KW-0961">Cell wall biogenesis/degradation</keyword>
<feature type="transmembrane region" description="Helical" evidence="8">
    <location>
        <begin position="463"/>
        <end position="485"/>
    </location>
</feature>
<feature type="transmembrane region" description="Helical" evidence="8">
    <location>
        <begin position="497"/>
        <end position="516"/>
    </location>
</feature>
<evidence type="ECO:0000313" key="10">
    <source>
        <dbReference type="EMBL" id="MDX8150644.1"/>
    </source>
</evidence>
<dbReference type="PANTHER" id="PTHR47019">
    <property type="entry name" value="LIPID II FLIPPASE MURJ"/>
    <property type="match status" value="1"/>
</dbReference>
<feature type="transmembrane region" description="Helical" evidence="8">
    <location>
        <begin position="87"/>
        <end position="113"/>
    </location>
</feature>
<accession>A0ABU4VG12</accession>
<evidence type="ECO:0000256" key="2">
    <source>
        <dbReference type="ARBA" id="ARBA00022475"/>
    </source>
</evidence>
<comment type="similarity">
    <text evidence="8">Belongs to the MurJ/MviN family.</text>
</comment>
<dbReference type="Proteomes" id="UP001277761">
    <property type="component" value="Unassembled WGS sequence"/>
</dbReference>
<dbReference type="NCBIfam" id="TIGR01695">
    <property type="entry name" value="murJ_mviN"/>
    <property type="match status" value="1"/>
</dbReference>
<feature type="transmembrane region" description="Helical" evidence="8">
    <location>
        <begin position="324"/>
        <end position="343"/>
    </location>
</feature>
<feature type="transmembrane region" description="Helical" evidence="8">
    <location>
        <begin position="281"/>
        <end position="303"/>
    </location>
</feature>
<feature type="compositionally biased region" description="Gly residues" evidence="9">
    <location>
        <begin position="654"/>
        <end position="671"/>
    </location>
</feature>
<feature type="compositionally biased region" description="Low complexity" evidence="9">
    <location>
        <begin position="692"/>
        <end position="722"/>
    </location>
</feature>
<evidence type="ECO:0000256" key="8">
    <source>
        <dbReference type="HAMAP-Rule" id="MF_02078"/>
    </source>
</evidence>
<keyword evidence="5 8" id="KW-0573">Peptidoglycan synthesis</keyword>
<feature type="transmembrane region" description="Helical" evidence="8">
    <location>
        <begin position="198"/>
        <end position="220"/>
    </location>
</feature>
<feature type="compositionally biased region" description="Low complexity" evidence="9">
    <location>
        <begin position="784"/>
        <end position="807"/>
    </location>
</feature>
<evidence type="ECO:0000256" key="3">
    <source>
        <dbReference type="ARBA" id="ARBA00022692"/>
    </source>
</evidence>
<keyword evidence="2 8" id="KW-1003">Cell membrane</keyword>
<feature type="transmembrane region" description="Helical" evidence="8">
    <location>
        <begin position="570"/>
        <end position="593"/>
    </location>
</feature>
<feature type="transmembrane region" description="Helical" evidence="8">
    <location>
        <begin position="241"/>
        <end position="261"/>
    </location>
</feature>
<comment type="subcellular location">
    <subcellularLocation>
        <location evidence="1 8">Cell membrane</location>
        <topology evidence="1 8">Multi-pass membrane protein</topology>
    </subcellularLocation>
</comment>
<feature type="compositionally biased region" description="Low complexity" evidence="9">
    <location>
        <begin position="909"/>
        <end position="935"/>
    </location>
</feature>
<keyword evidence="7 8" id="KW-0472">Membrane</keyword>
<feature type="transmembrane region" description="Helical" evidence="8">
    <location>
        <begin position="33"/>
        <end position="51"/>
    </location>
</feature>
<dbReference type="InterPro" id="IPR051050">
    <property type="entry name" value="Lipid_II_flippase_MurJ/MviN"/>
</dbReference>
<feature type="transmembrane region" description="Helical" evidence="8">
    <location>
        <begin position="396"/>
        <end position="415"/>
    </location>
</feature>
<dbReference type="PRINTS" id="PR01806">
    <property type="entry name" value="VIRFACTRMVIN"/>
</dbReference>
<dbReference type="Pfam" id="PF03023">
    <property type="entry name" value="MurJ"/>
    <property type="match status" value="1"/>
</dbReference>
<evidence type="ECO:0000256" key="6">
    <source>
        <dbReference type="ARBA" id="ARBA00022989"/>
    </source>
</evidence>
<feature type="compositionally biased region" description="Low complexity" evidence="9">
    <location>
        <begin position="952"/>
        <end position="963"/>
    </location>
</feature>
<dbReference type="CDD" id="cd13123">
    <property type="entry name" value="MATE_MurJ_like"/>
    <property type="match status" value="1"/>
</dbReference>
<dbReference type="InterPro" id="IPR004268">
    <property type="entry name" value="MurJ"/>
</dbReference>
<comment type="pathway">
    <text evidence="8">Cell wall biogenesis; peptidoglycan biosynthesis.</text>
</comment>
<dbReference type="PANTHER" id="PTHR47019:SF1">
    <property type="entry name" value="LIPID II FLIPPASE MURJ"/>
    <property type="match status" value="1"/>
</dbReference>
<feature type="compositionally biased region" description="Low complexity" evidence="9">
    <location>
        <begin position="641"/>
        <end position="650"/>
    </location>
</feature>
<feature type="compositionally biased region" description="Basic and acidic residues" evidence="9">
    <location>
        <begin position="1032"/>
        <end position="1077"/>
    </location>
</feature>